<evidence type="ECO:0000313" key="3">
    <source>
        <dbReference type="Proteomes" id="UP001614216"/>
    </source>
</evidence>
<dbReference type="RefSeq" id="WP_396570383.1">
    <property type="nucleotide sequence ID" value="NZ_JBITRD010000013.1"/>
</dbReference>
<feature type="domain" description="Transglutaminase-like" evidence="1">
    <location>
        <begin position="346"/>
        <end position="437"/>
    </location>
</feature>
<evidence type="ECO:0000313" key="2">
    <source>
        <dbReference type="EMBL" id="MFI7846548.1"/>
    </source>
</evidence>
<sequence length="487" mass="56082">MGYKYSDPVAWIDEDRKKDVLAAYHDGYMKSLVISDHGIPERTPVEASVVYPTGSTREEQKQVVDRAEQRNLKVIQAVIGAQCCVEHYRSQKVIGTEDTFVVTVEVYKEYTAVSLLKAEGSAYYIKDTARISMRAPVPENEHRFLYHIAMNVNRIKYKNGINPALHPAMKVVLAGNFWDEMTRVKYMEERLTDCKVFSYKPAHALTLGGCLFLRKYGKRHPVRVFYDEFVYAQCTLPLSHLETLSPERQEEYWRKIRAVSQKDEKFYIQNYNAQDYLDVYESIQRDYPCFSFYYEYGSKKTILTTEVQNGKCVTVENIAYPDKCGWKLQEIEQKADEIIRTCINGKALSDDEIVAAVYSYMAKNYKYTKEARKNGQFPENTYSIECLLSAGVCSGYSLSMVFILRNLLQIPTSYVSGECIQTEIHNVASGNHAWNAIETPKKLGCRYYDLTFDLGGSDFGYYALDETQMRSRGHFIDGNERLLCACR</sequence>
<name>A0ABW8B3Y1_9FIRM</name>
<dbReference type="InterPro" id="IPR002931">
    <property type="entry name" value="Transglutaminase-like"/>
</dbReference>
<proteinExistence type="predicted"/>
<gene>
    <name evidence="2" type="ORF">ACIF0M_13680</name>
</gene>
<comment type="caution">
    <text evidence="2">The sequence shown here is derived from an EMBL/GenBank/DDBJ whole genome shotgun (WGS) entry which is preliminary data.</text>
</comment>
<accession>A0ABW8B3Y1</accession>
<dbReference type="Proteomes" id="UP001614216">
    <property type="component" value="Unassembled WGS sequence"/>
</dbReference>
<dbReference type="InterPro" id="IPR038765">
    <property type="entry name" value="Papain-like_cys_pep_sf"/>
</dbReference>
<evidence type="ECO:0000259" key="1">
    <source>
        <dbReference type="Pfam" id="PF01841"/>
    </source>
</evidence>
<dbReference type="EMBL" id="JBITRD010000013">
    <property type="protein sequence ID" value="MFI7846548.1"/>
    <property type="molecule type" value="Genomic_DNA"/>
</dbReference>
<keyword evidence="3" id="KW-1185">Reference proteome</keyword>
<reference evidence="2 3" key="1">
    <citation type="submission" date="2024-08" db="EMBL/GenBank/DDBJ databases">
        <authorList>
            <person name="Vancuren S.J."/>
            <person name="Allen-Vercoe E."/>
        </authorList>
    </citation>
    <scope>NUCLEOTIDE SEQUENCE [LARGE SCALE GENOMIC DNA]</scope>
    <source>
        <strain evidence="2 3">16-6-I_42_FAA</strain>
    </source>
</reference>
<dbReference type="Pfam" id="PF01841">
    <property type="entry name" value="Transglut_core"/>
    <property type="match status" value="1"/>
</dbReference>
<dbReference type="Gene3D" id="3.10.620.30">
    <property type="match status" value="1"/>
</dbReference>
<organism evidence="2 3">
    <name type="scientific">Dorea amylophila</name>
    <dbReference type="NCBI Taxonomy" id="2981789"/>
    <lineage>
        <taxon>Bacteria</taxon>
        <taxon>Bacillati</taxon>
        <taxon>Bacillota</taxon>
        <taxon>Clostridia</taxon>
        <taxon>Lachnospirales</taxon>
        <taxon>Lachnospiraceae</taxon>
        <taxon>Dorea</taxon>
    </lineage>
</organism>
<dbReference type="SUPFAM" id="SSF54001">
    <property type="entry name" value="Cysteine proteinases"/>
    <property type="match status" value="1"/>
</dbReference>
<protein>
    <submittedName>
        <fullName evidence="2">Transglutaminase domain-containing protein</fullName>
    </submittedName>
</protein>